<gene>
    <name evidence="2" type="ORF">Smic_71160</name>
</gene>
<dbReference type="Proteomes" id="UP000498740">
    <property type="component" value="Unassembled WGS sequence"/>
</dbReference>
<evidence type="ECO:0000313" key="3">
    <source>
        <dbReference type="Proteomes" id="UP000498740"/>
    </source>
</evidence>
<evidence type="ECO:0000256" key="1">
    <source>
        <dbReference type="SAM" id="MobiDB-lite"/>
    </source>
</evidence>
<protein>
    <submittedName>
        <fullName evidence="2">Uncharacterized protein</fullName>
    </submittedName>
</protein>
<sequence length="161" mass="17024">MGRDLPQALRGEQRGGADEGEDDMAGRPDPGRVAEDLLGGGEERADRDEHGGGVRERGGDQGGREPGGHGEHDARHGSGAPGVRQGVAVQRTERTGHRVHHEVEPAGGQQRQMRYGGGDDHAQRGLEPGVRGAAEAEWGGQGRPRAKGLRARVDVSLTHIH</sequence>
<dbReference type="EMBL" id="BLWD01000001">
    <property type="protein sequence ID" value="GFN08560.1"/>
    <property type="molecule type" value="Genomic_DNA"/>
</dbReference>
<dbReference type="AlphaFoldDB" id="A0A7J0D1E3"/>
<feature type="region of interest" description="Disordered" evidence="1">
    <location>
        <begin position="1"/>
        <end position="126"/>
    </location>
</feature>
<name>A0A7J0D1E3_STRMI</name>
<feature type="compositionally biased region" description="Basic and acidic residues" evidence="1">
    <location>
        <begin position="91"/>
        <end position="104"/>
    </location>
</feature>
<proteinExistence type="predicted"/>
<feature type="compositionally biased region" description="Basic and acidic residues" evidence="1">
    <location>
        <begin position="24"/>
        <end position="76"/>
    </location>
</feature>
<organism evidence="2 3">
    <name type="scientific">Streptomyces microflavus</name>
    <name type="common">Streptomyces lipmanii</name>
    <dbReference type="NCBI Taxonomy" id="1919"/>
    <lineage>
        <taxon>Bacteria</taxon>
        <taxon>Bacillati</taxon>
        <taxon>Actinomycetota</taxon>
        <taxon>Actinomycetes</taxon>
        <taxon>Kitasatosporales</taxon>
        <taxon>Streptomycetaceae</taxon>
        <taxon>Streptomyces</taxon>
    </lineage>
</organism>
<evidence type="ECO:0000313" key="2">
    <source>
        <dbReference type="EMBL" id="GFN08560.1"/>
    </source>
</evidence>
<reference evidence="2 3" key="1">
    <citation type="submission" date="2020-05" db="EMBL/GenBank/DDBJ databases">
        <title>Whole genome shotgun sequence of Streptomyces microflavus NBRC 13062.</title>
        <authorList>
            <person name="Komaki H."/>
            <person name="Tamura T."/>
        </authorList>
    </citation>
    <scope>NUCLEOTIDE SEQUENCE [LARGE SCALE GENOMIC DNA]</scope>
    <source>
        <strain evidence="2 3">NBRC 13062</strain>
    </source>
</reference>
<comment type="caution">
    <text evidence="2">The sequence shown here is derived from an EMBL/GenBank/DDBJ whole genome shotgun (WGS) entry which is preliminary data.</text>
</comment>
<accession>A0A7J0D1E3</accession>
<feature type="region of interest" description="Disordered" evidence="1">
    <location>
        <begin position="131"/>
        <end position="150"/>
    </location>
</feature>